<keyword evidence="2" id="KW-1185">Reference proteome</keyword>
<name>B3QZC9_CHLT3</name>
<evidence type="ECO:0000313" key="1">
    <source>
        <dbReference type="EMBL" id="ACF13822.1"/>
    </source>
</evidence>
<accession>B3QZC9</accession>
<organism evidence="1 2">
    <name type="scientific">Chloroherpeton thalassium (strain ATCC 35110 / GB-78)</name>
    <dbReference type="NCBI Taxonomy" id="517418"/>
    <lineage>
        <taxon>Bacteria</taxon>
        <taxon>Pseudomonadati</taxon>
        <taxon>Chlorobiota</taxon>
        <taxon>Chlorobiia</taxon>
        <taxon>Chlorobiales</taxon>
        <taxon>Chloroherpetonaceae</taxon>
        <taxon>Chloroherpeton</taxon>
    </lineage>
</organism>
<dbReference type="AlphaFoldDB" id="B3QZC9"/>
<proteinExistence type="predicted"/>
<dbReference type="HOGENOM" id="CLU_1452020_0_0_10"/>
<gene>
    <name evidence="1" type="ordered locus">Ctha_1359</name>
</gene>
<protein>
    <submittedName>
        <fullName evidence="1">Uncharacterized protein</fullName>
    </submittedName>
</protein>
<dbReference type="KEGG" id="cts:Ctha_1359"/>
<dbReference type="Proteomes" id="UP000001208">
    <property type="component" value="Chromosome"/>
</dbReference>
<dbReference type="STRING" id="517418.Ctha_1359"/>
<sequence length="201" mass="22360">MESHTKNVNGSKTSVSGNGTAHLVTKRDWILAGKIKASFCDICNEYVPKLLVGEWKPCDKPKENVANSSGKQEKPAKAAASTESENQYWLKCPKCMQVQLVKEWEIQIDREPKLEDLKPEDCTKYFPQGLYAVGDAVFHPTLDDVGIVRSKQTTASGANVVIVEFRKNGNKQLLENIPINPDGTVRTVTKKGKMKLKIKKS</sequence>
<reference evidence="1 2" key="1">
    <citation type="submission" date="2008-06" db="EMBL/GenBank/DDBJ databases">
        <title>Complete sequence of Chloroherpeton thalassium ATCC 35110.</title>
        <authorList>
            <consortium name="US DOE Joint Genome Institute"/>
            <person name="Lucas S."/>
            <person name="Copeland A."/>
            <person name="Lapidus A."/>
            <person name="Glavina del Rio T."/>
            <person name="Dalin E."/>
            <person name="Tice H."/>
            <person name="Bruce D."/>
            <person name="Goodwin L."/>
            <person name="Pitluck S."/>
            <person name="Schmutz J."/>
            <person name="Larimer F."/>
            <person name="Land M."/>
            <person name="Hauser L."/>
            <person name="Kyrpides N."/>
            <person name="Mikhailova N."/>
            <person name="Liu Z."/>
            <person name="Li T."/>
            <person name="Zhao F."/>
            <person name="Overmann J."/>
            <person name="Bryant D.A."/>
            <person name="Richardson P."/>
        </authorList>
    </citation>
    <scope>NUCLEOTIDE SEQUENCE [LARGE SCALE GENOMIC DNA]</scope>
    <source>
        <strain evidence="2">ATCC 35110 / GB-78</strain>
    </source>
</reference>
<dbReference type="eggNOG" id="ENOG5031FCR">
    <property type="taxonomic scope" value="Bacteria"/>
</dbReference>
<evidence type="ECO:0000313" key="2">
    <source>
        <dbReference type="Proteomes" id="UP000001208"/>
    </source>
</evidence>
<dbReference type="EMBL" id="CP001100">
    <property type="protein sequence ID" value="ACF13822.1"/>
    <property type="molecule type" value="Genomic_DNA"/>
</dbReference>